<feature type="active site" evidence="13">
    <location>
        <position position="307"/>
    </location>
</feature>
<evidence type="ECO:0000256" key="9">
    <source>
        <dbReference type="ARBA" id="ARBA00022989"/>
    </source>
</evidence>
<evidence type="ECO:0000256" key="14">
    <source>
        <dbReference type="PIRSR" id="PIRSR601461-2"/>
    </source>
</evidence>
<dbReference type="GO" id="GO:0006075">
    <property type="term" value="P:(1-&gt;3)-beta-D-glucan biosynthetic process"/>
    <property type="evidence" value="ECO:0007669"/>
    <property type="project" value="InterPro"/>
</dbReference>
<evidence type="ECO:0000313" key="20">
    <source>
        <dbReference type="Proteomes" id="UP001152049"/>
    </source>
</evidence>
<feature type="transmembrane region" description="Helical" evidence="17">
    <location>
        <begin position="913"/>
        <end position="935"/>
    </location>
</feature>
<evidence type="ECO:0000256" key="10">
    <source>
        <dbReference type="ARBA" id="ARBA00023136"/>
    </source>
</evidence>
<dbReference type="GO" id="GO:0000148">
    <property type="term" value="C:1,3-beta-D-glucan synthase complex"/>
    <property type="evidence" value="ECO:0007669"/>
    <property type="project" value="InterPro"/>
</dbReference>
<dbReference type="InterPro" id="IPR056261">
    <property type="entry name" value="FKS1-like_dom2"/>
</dbReference>
<dbReference type="InterPro" id="IPR026899">
    <property type="entry name" value="FKS1-like_dom1"/>
</dbReference>
<feature type="transmembrane region" description="Helical" evidence="17">
    <location>
        <begin position="1090"/>
        <end position="1113"/>
    </location>
</feature>
<dbReference type="EC" id="2.4.1.34" evidence="4"/>
<keyword evidence="6 19" id="KW-0808">Transferase</keyword>
<keyword evidence="8 15" id="KW-0064">Aspartyl protease</keyword>
<sequence length="1935" mass="219469">MRFFNSFTAVTALLATAEVVSGFILPLRRREIKQSNPAPLKATEYASIFDVEVQFGNQSFMLLVDTGSSDTWVVGTGFQCIDSSDNSIQPQFKCNYASTYDITSTFRPEKNQTFGVKYGTGIATGMVGYEDLTMGGITVTNQTVGIANSTDDIGDGVRSGLLGLAYPQLTSAHPGVNYPNNSLSLIINRAVYDPFLVSMHKRGLVEPWFSLAIDRLAGNTSSGHGGYLGLGELPPVDHSDEWTTVPVEVSKSIPKTFYANSKPVLTWWTLTIEAVTWSPASASSNSSSTLPTSNTTTNSTAFQAVVDSGNPRNMFPVEVARKINAAFDPPGVYDKNRDAFVVDCDAHAPALGVVIGGNTFWHDQRDMIMHAKDGVCTSGVGATQEALDITVHFLGDTFLKNVVSVFDFGVDKMRFAARVNGRNITGSGNDAEPVPASGVPTPMSPGNNAFLVNMSGPSNFYQSPYIEDYNDHYARQDSSNTLYQESPYSRSGYGPEDINSYWGPRDGFEADPNSSWQQRPPYRDDEYYSQDGHSHFEYQSENNEEANPYQPRHDPVSYSTATSEVFGNNGSVDYDEVDYLSREHPSREPYPAWASSSDLPITAEEIEEIFLDLTNKLGFQRDSMRNMFDHFMTLLDSRASRMSTEKVLISLHADYIGGHNANYRKWYFASYLDIETADRTASGVNLPNETEETIPADENLDTAEERWNSHVQNMTPQKRVSQLALYLLCWGEANQVRFMPECLCFIFKCAESFLDATEAATEPIAEFYFLHHVITPIYRFLRNEAYEIRDGVYVRRERDHDKVIGYDDCNQLFWYPEGIRRVILNDKTKFIDVPASQRYLKFKEINWSKSFLKTYKESRSLMHLVVNFNRIWIIHLTLFWFYTAFNVPSLIVGSDYEQQVNQKPSRAKALSAVGFGGAIPPSIQIVATIAEWFYVPRRWAGAQPIGLKLVMLLVVLVLNVAPGVKVFLFPGPKTLDNYLAMGHIGMATQFFAFLAIMPSGNLLGNLFKKKSRRPTANQVFTASHATLHGNNRIFSYLFWIVVFGAKFGESYVFLSLSFRDPVRYLSIMNVDSCQGDRLFGAVLCRQQPTILLVVMMMTDLIFFFLDTYLWYVLVNTICSVLRSFYIGSSIWTPWRNIFYRLPKRIYSKVLATREMEVRYKPKLLVSQVWNAIVISMYREHLLSIEHVQKLLYHQVPSDKIGKRTLRAPTFFVAQGDHWWDSQFFPKNSEAERRICFFAQSLSTPIPEPMAVDEMPTFTVMIPHYSEKILFSLREVIREEDQYSRLTMLEYLKQLHPHEWTCFVKDTKALAGDDDPSEGSGSDSAHLSRQVNNLPFYFLGFKSSAPEYALRTRIWASLRGQTLYRTVSGFMNYGRAIKLLYRVENPEMVQLFKGYAEKLEYELERMARRKFRIVVAMQRYAKFRQEEQENAEFLLRSYPDLQIAYLDEEPAENDEDEPRVYSALIDGYSEVLKNGMRCPKYRVQLSGNPILGDGKSDNQNHALIFYRGEYIQLIDANQDNYLEECLKIRSVLAEFNEIDTVSGYENDSKEEGHEPIAIVGAREYIFSENVGILGDIAAGKEQTFGTLFARTLAQLGGKLHYGHPDFLNGTFMTTRGGVSKAQKGLHLNEDIYAGMNAVMRGGRIKHCEYYQCGKGRDLGFGSILNFVTKIGTGMGEQMLSREYYYLGTQLPLDRFLSFYYAHPGFHINNIFIMASVYMFLISLLNLGAIRHETIKCNYNRHVPITDPLFPTGCVNTDALMDWVYRSILSIFFVFLMSFIPLTVQGLMESDPWRAASRFIKHVVSLSPFFEVFVCQVYANSVQQNLSFGGARYIGTGRGFATARIPFSVLYARFAGPSLEFKTASSSTAFWTGQWYTLGRYSITAPFRELVCKITELSMFAADFMFGHLLLFGMLPLILIPQIDKAHTMMLFWLLPR</sequence>
<dbReference type="Gene3D" id="2.40.70.10">
    <property type="entry name" value="Acid Proteases"/>
    <property type="match status" value="2"/>
</dbReference>
<comment type="caution">
    <text evidence="19">The sequence shown here is derived from an EMBL/GenBank/DDBJ whole genome shotgun (WGS) entry which is preliminary data.</text>
</comment>
<dbReference type="PROSITE" id="PS51767">
    <property type="entry name" value="PEPTIDASE_A1"/>
    <property type="match status" value="1"/>
</dbReference>
<dbReference type="PROSITE" id="PS00141">
    <property type="entry name" value="ASP_PROTEASE"/>
    <property type="match status" value="1"/>
</dbReference>
<evidence type="ECO:0000313" key="19">
    <source>
        <dbReference type="EMBL" id="KAJ4264382.1"/>
    </source>
</evidence>
<dbReference type="Proteomes" id="UP001152049">
    <property type="component" value="Unassembled WGS sequence"/>
</dbReference>
<dbReference type="PANTHER" id="PTHR12741">
    <property type="entry name" value="LYST-INTERACTING PROTEIN LIP5 DOPAMINE RESPONSIVE PROTEIN DRG-1"/>
    <property type="match status" value="1"/>
</dbReference>
<dbReference type="InterPro" id="IPR034164">
    <property type="entry name" value="Pepsin-like_dom"/>
</dbReference>
<evidence type="ECO:0000256" key="15">
    <source>
        <dbReference type="RuleBase" id="RU000454"/>
    </source>
</evidence>
<keyword evidence="20" id="KW-1185">Reference proteome</keyword>
<evidence type="ECO:0000256" key="16">
    <source>
        <dbReference type="SAM" id="MobiDB-lite"/>
    </source>
</evidence>
<organism evidence="19 20">
    <name type="scientific">Fusarium torreyae</name>
    <dbReference type="NCBI Taxonomy" id="1237075"/>
    <lineage>
        <taxon>Eukaryota</taxon>
        <taxon>Fungi</taxon>
        <taxon>Dikarya</taxon>
        <taxon>Ascomycota</taxon>
        <taxon>Pezizomycotina</taxon>
        <taxon>Sordariomycetes</taxon>
        <taxon>Hypocreomycetidae</taxon>
        <taxon>Hypocreales</taxon>
        <taxon>Nectriaceae</taxon>
        <taxon>Fusarium</taxon>
    </lineage>
</organism>
<gene>
    <name evidence="19" type="primary">FKS1_1</name>
    <name evidence="19" type="ORF">NW762_005580</name>
</gene>
<dbReference type="GO" id="GO:0003843">
    <property type="term" value="F:1,3-beta-D-glucan synthase activity"/>
    <property type="evidence" value="ECO:0007669"/>
    <property type="project" value="UniProtKB-EC"/>
</dbReference>
<feature type="transmembrane region" description="Helical" evidence="17">
    <location>
        <begin position="1895"/>
        <end position="1918"/>
    </location>
</feature>
<keyword evidence="7 17" id="KW-0812">Transmembrane</keyword>
<dbReference type="InterPro" id="IPR001461">
    <property type="entry name" value="Aspartic_peptidase_A1"/>
</dbReference>
<dbReference type="GO" id="GO:0051278">
    <property type="term" value="P:fungal-type cell wall polysaccharide biosynthetic process"/>
    <property type="evidence" value="ECO:0007669"/>
    <property type="project" value="TreeGrafter"/>
</dbReference>
<feature type="region of interest" description="Disordered" evidence="16">
    <location>
        <begin position="539"/>
        <end position="558"/>
    </location>
</feature>
<keyword evidence="15" id="KW-0378">Hydrolase</keyword>
<evidence type="ECO:0000256" key="6">
    <source>
        <dbReference type="ARBA" id="ARBA00022679"/>
    </source>
</evidence>
<name>A0A9W8VG07_9HYPO</name>
<comment type="subcellular location">
    <subcellularLocation>
        <location evidence="1">Membrane</location>
        <topology evidence="1">Multi-pass membrane protein</topology>
    </subcellularLocation>
</comment>
<feature type="domain" description="Peptidase A1" evidence="18">
    <location>
        <begin position="49"/>
        <end position="416"/>
    </location>
</feature>
<keyword evidence="5 19" id="KW-0328">Glycosyltransferase</keyword>
<feature type="transmembrane region" description="Helical" evidence="17">
    <location>
        <begin position="1766"/>
        <end position="1786"/>
    </location>
</feature>
<dbReference type="OrthoDB" id="1880850at2759"/>
<protein>
    <recommendedName>
        <fullName evidence="4">1,3-beta-glucan synthase</fullName>
        <ecNumber evidence="4">2.4.1.34</ecNumber>
    </recommendedName>
    <alternativeName>
        <fullName evidence="11">1,3-beta-D-glucan-UDP glucosyltransferase</fullName>
    </alternativeName>
</protein>
<dbReference type="InterPro" id="IPR003440">
    <property type="entry name" value="Glyco_trans_48_dom"/>
</dbReference>
<evidence type="ECO:0000256" key="3">
    <source>
        <dbReference type="ARBA" id="ARBA00009040"/>
    </source>
</evidence>
<dbReference type="SUPFAM" id="SSF50630">
    <property type="entry name" value="Acid proteases"/>
    <property type="match status" value="1"/>
</dbReference>
<evidence type="ECO:0000256" key="11">
    <source>
        <dbReference type="ARBA" id="ARBA00031935"/>
    </source>
</evidence>
<evidence type="ECO:0000256" key="2">
    <source>
        <dbReference type="ARBA" id="ARBA00007447"/>
    </source>
</evidence>
<evidence type="ECO:0000256" key="1">
    <source>
        <dbReference type="ARBA" id="ARBA00004141"/>
    </source>
</evidence>
<dbReference type="CDD" id="cd05471">
    <property type="entry name" value="pepsin_like"/>
    <property type="match status" value="1"/>
</dbReference>
<keyword evidence="15" id="KW-0645">Protease</keyword>
<evidence type="ECO:0000259" key="18">
    <source>
        <dbReference type="PROSITE" id="PS51767"/>
    </source>
</evidence>
<feature type="transmembrane region" description="Helical" evidence="17">
    <location>
        <begin position="1036"/>
        <end position="1058"/>
    </location>
</feature>
<proteinExistence type="inferred from homology"/>
<dbReference type="Pfam" id="PF23605">
    <property type="entry name" value="FKS1_dom2"/>
    <property type="match status" value="1"/>
</dbReference>
<feature type="transmembrane region" description="Helical" evidence="17">
    <location>
        <begin position="1709"/>
        <end position="1728"/>
    </location>
</feature>
<evidence type="ECO:0000256" key="13">
    <source>
        <dbReference type="PIRSR" id="PIRSR601461-1"/>
    </source>
</evidence>
<dbReference type="GO" id="GO:0006508">
    <property type="term" value="P:proteolysis"/>
    <property type="evidence" value="ECO:0007669"/>
    <property type="project" value="UniProtKB-KW"/>
</dbReference>
<dbReference type="PANTHER" id="PTHR12741:SF48">
    <property type="entry name" value="1,3-BETA-GLUCAN SYNTHASE COMPONENT FKS1-RELATED"/>
    <property type="match status" value="1"/>
</dbReference>
<keyword evidence="10 17" id="KW-0472">Membrane</keyword>
<feature type="transmembrane region" description="Helical" evidence="17">
    <location>
        <begin position="872"/>
        <end position="892"/>
    </location>
</feature>
<feature type="transmembrane region" description="Helical" evidence="17">
    <location>
        <begin position="947"/>
        <end position="968"/>
    </location>
</feature>
<dbReference type="GO" id="GO:0004190">
    <property type="term" value="F:aspartic-type endopeptidase activity"/>
    <property type="evidence" value="ECO:0007669"/>
    <property type="project" value="UniProtKB-KW"/>
</dbReference>
<dbReference type="InterPro" id="IPR001969">
    <property type="entry name" value="Aspartic_peptidase_AS"/>
</dbReference>
<evidence type="ECO:0000256" key="17">
    <source>
        <dbReference type="SAM" id="Phobius"/>
    </source>
</evidence>
<dbReference type="InterPro" id="IPR033121">
    <property type="entry name" value="PEPTIDASE_A1"/>
</dbReference>
<dbReference type="GO" id="GO:0005886">
    <property type="term" value="C:plasma membrane"/>
    <property type="evidence" value="ECO:0007669"/>
    <property type="project" value="TreeGrafter"/>
</dbReference>
<evidence type="ECO:0000256" key="8">
    <source>
        <dbReference type="ARBA" id="ARBA00022750"/>
    </source>
</evidence>
<accession>A0A9W8VG07</accession>
<dbReference type="EMBL" id="JAOQAZ010000008">
    <property type="protein sequence ID" value="KAJ4264382.1"/>
    <property type="molecule type" value="Genomic_DNA"/>
</dbReference>
<comment type="similarity">
    <text evidence="3">Belongs to the glycosyltransferase 48 family.</text>
</comment>
<evidence type="ECO:0000256" key="7">
    <source>
        <dbReference type="ARBA" id="ARBA00022692"/>
    </source>
</evidence>
<feature type="transmembrane region" description="Helical" evidence="17">
    <location>
        <begin position="980"/>
        <end position="997"/>
    </location>
</feature>
<keyword evidence="9 17" id="KW-1133">Transmembrane helix</keyword>
<comment type="similarity">
    <text evidence="2 15">Belongs to the peptidase A1 family.</text>
</comment>
<evidence type="ECO:0000256" key="12">
    <source>
        <dbReference type="ARBA" id="ARBA00047777"/>
    </source>
</evidence>
<dbReference type="SMART" id="SM01205">
    <property type="entry name" value="FKS1_dom1"/>
    <property type="match status" value="1"/>
</dbReference>
<reference evidence="19" key="1">
    <citation type="submission" date="2022-09" db="EMBL/GenBank/DDBJ databases">
        <title>Fusarium specimens isolated from Avocado Roots.</title>
        <authorList>
            <person name="Stajich J."/>
            <person name="Roper C."/>
            <person name="Heimlech-Rivalta G."/>
        </authorList>
    </citation>
    <scope>NUCLEOTIDE SEQUENCE</scope>
    <source>
        <strain evidence="19">CF00136</strain>
    </source>
</reference>
<evidence type="ECO:0000256" key="5">
    <source>
        <dbReference type="ARBA" id="ARBA00022676"/>
    </source>
</evidence>
<dbReference type="Pfam" id="PF14288">
    <property type="entry name" value="FKS1_dom1"/>
    <property type="match status" value="1"/>
</dbReference>
<keyword evidence="14" id="KW-1015">Disulfide bond</keyword>
<evidence type="ECO:0000256" key="4">
    <source>
        <dbReference type="ARBA" id="ARBA00012589"/>
    </source>
</evidence>
<dbReference type="PRINTS" id="PR00792">
    <property type="entry name" value="PEPSIN"/>
</dbReference>
<dbReference type="Pfam" id="PF02364">
    <property type="entry name" value="Glucan_synthase"/>
    <property type="match status" value="1"/>
</dbReference>
<dbReference type="Pfam" id="PF00026">
    <property type="entry name" value="Asp"/>
    <property type="match status" value="1"/>
</dbReference>
<comment type="catalytic activity">
    <reaction evidence="12">
        <text>[(1-&gt;3)-beta-D-glucosyl](n) + UDP-alpha-D-glucose = [(1-&gt;3)-beta-D-glucosyl](n+1) + UDP + H(+)</text>
        <dbReference type="Rhea" id="RHEA:21476"/>
        <dbReference type="Rhea" id="RHEA-COMP:11146"/>
        <dbReference type="Rhea" id="RHEA-COMP:14303"/>
        <dbReference type="ChEBI" id="CHEBI:15378"/>
        <dbReference type="ChEBI" id="CHEBI:37671"/>
        <dbReference type="ChEBI" id="CHEBI:58223"/>
        <dbReference type="ChEBI" id="CHEBI:58885"/>
        <dbReference type="EC" id="2.4.1.34"/>
    </reaction>
</comment>
<dbReference type="InterPro" id="IPR021109">
    <property type="entry name" value="Peptidase_aspartic_dom_sf"/>
</dbReference>
<feature type="active site" evidence="13">
    <location>
        <position position="65"/>
    </location>
</feature>
<feature type="region of interest" description="Disordered" evidence="16">
    <location>
        <begin position="483"/>
        <end position="528"/>
    </location>
</feature>
<feature type="disulfide bond" evidence="14">
    <location>
        <begin position="344"/>
        <end position="376"/>
    </location>
</feature>